<keyword evidence="3" id="KW-1185">Reference proteome</keyword>
<reference evidence="2 3" key="1">
    <citation type="submission" date="2016-10" db="EMBL/GenBank/DDBJ databases">
        <authorList>
            <person name="de Groot N.N."/>
        </authorList>
    </citation>
    <scope>NUCLEOTIDE SEQUENCE [LARGE SCALE GENOMIC DNA]</scope>
    <source>
        <strain evidence="2 3">47C3B</strain>
    </source>
</reference>
<evidence type="ECO:0008006" key="4">
    <source>
        <dbReference type="Google" id="ProtNLM"/>
    </source>
</evidence>
<evidence type="ECO:0000313" key="2">
    <source>
        <dbReference type="EMBL" id="SDD42053.1"/>
    </source>
</evidence>
<feature type="transmembrane region" description="Helical" evidence="1">
    <location>
        <begin position="96"/>
        <end position="116"/>
    </location>
</feature>
<feature type="transmembrane region" description="Helical" evidence="1">
    <location>
        <begin position="377"/>
        <end position="396"/>
    </location>
</feature>
<name>A0A1G6UL71_9SPHI</name>
<accession>A0A1G6UL71</accession>
<protein>
    <recommendedName>
        <fullName evidence="4">Glycosyltransferase RgtA/B/C/D-like domain-containing protein</fullName>
    </recommendedName>
</protein>
<feature type="transmembrane region" description="Helical" evidence="1">
    <location>
        <begin position="174"/>
        <end position="205"/>
    </location>
</feature>
<keyword evidence="1" id="KW-0472">Membrane</keyword>
<feature type="transmembrane region" description="Helical" evidence="1">
    <location>
        <begin position="123"/>
        <end position="145"/>
    </location>
</feature>
<keyword evidence="1" id="KW-1133">Transmembrane helix</keyword>
<feature type="transmembrane region" description="Helical" evidence="1">
    <location>
        <begin position="151"/>
        <end position="167"/>
    </location>
</feature>
<dbReference type="STRING" id="1391627.SAMN05216464_101685"/>
<feature type="transmembrane region" description="Helical" evidence="1">
    <location>
        <begin position="322"/>
        <end position="342"/>
    </location>
</feature>
<feature type="transmembrane region" description="Helical" evidence="1">
    <location>
        <begin position="251"/>
        <end position="274"/>
    </location>
</feature>
<dbReference type="Proteomes" id="UP000199072">
    <property type="component" value="Unassembled WGS sequence"/>
</dbReference>
<sequence length="522" mass="58493">MQKTKVHYLILAAIGFVVIVMGILIFVAPTSIFPDPAWGFQVLQKMQMGGGFNIATKPNSADISKNSSEFLSWWSPGQYLIPYFFKTMLGIDTGKAAAITTLLCSLSGLIGLYAFLKKVGFTPLLSAISIAIIASQHAFVVPYIFYNGGEVLLFGFAGWFLYGCASIDKTGWKLALFLLFSGWIGFFCKSSFLWVYGAGCLYLWLQLSIGRQSFWTWIKNGIWIAIPAILSLGAIYKFYLSKGANPASNSLGIKLSWETFSFPLASPLLAGFSIDDIFNGLVYHNNAPILNATASLILLLLTALLSIVLMVYIVRIVPNKKYTLLVVVFYAISVLFFGYSFFRQADISYEARHFRIIGLLITPGLVYLASRWKRTYKIVLAITCIIIAFFSFLYFAPSYHQNRTVNAHGTSGLAQMFADQQSLNHIIDLDKKNTKAIFVFISPDLGLEINHNRYIILDPNEYNDPELNTDDYSHWGHAGPLYIMLPVSYIGSKFNIIRKCFPGYKKFSAQMLSKKYVLYSAQ</sequence>
<evidence type="ECO:0000313" key="3">
    <source>
        <dbReference type="Proteomes" id="UP000199072"/>
    </source>
</evidence>
<evidence type="ECO:0000256" key="1">
    <source>
        <dbReference type="SAM" id="Phobius"/>
    </source>
</evidence>
<feature type="transmembrane region" description="Helical" evidence="1">
    <location>
        <begin position="217"/>
        <end position="239"/>
    </location>
</feature>
<dbReference type="RefSeq" id="WP_091144270.1">
    <property type="nucleotide sequence ID" value="NZ_FNAI01000001.1"/>
</dbReference>
<organism evidence="2 3">
    <name type="scientific">Mucilaginibacter pineti</name>
    <dbReference type="NCBI Taxonomy" id="1391627"/>
    <lineage>
        <taxon>Bacteria</taxon>
        <taxon>Pseudomonadati</taxon>
        <taxon>Bacteroidota</taxon>
        <taxon>Sphingobacteriia</taxon>
        <taxon>Sphingobacteriales</taxon>
        <taxon>Sphingobacteriaceae</taxon>
        <taxon>Mucilaginibacter</taxon>
    </lineage>
</organism>
<dbReference type="AlphaFoldDB" id="A0A1G6UL71"/>
<gene>
    <name evidence="2" type="ORF">SAMN05216464_101685</name>
</gene>
<keyword evidence="1" id="KW-0812">Transmembrane</keyword>
<feature type="transmembrane region" description="Helical" evidence="1">
    <location>
        <begin position="354"/>
        <end position="370"/>
    </location>
</feature>
<feature type="transmembrane region" description="Helical" evidence="1">
    <location>
        <begin position="294"/>
        <end position="315"/>
    </location>
</feature>
<dbReference type="EMBL" id="FNAI01000001">
    <property type="protein sequence ID" value="SDD42053.1"/>
    <property type="molecule type" value="Genomic_DNA"/>
</dbReference>
<proteinExistence type="predicted"/>
<dbReference type="OrthoDB" id="796333at2"/>
<feature type="transmembrane region" description="Helical" evidence="1">
    <location>
        <begin position="7"/>
        <end position="28"/>
    </location>
</feature>